<dbReference type="Proteomes" id="UP001412067">
    <property type="component" value="Unassembled WGS sequence"/>
</dbReference>
<name>A0ABR2M014_9ASPA</name>
<dbReference type="EMBL" id="JBBWWR010000013">
    <property type="protein sequence ID" value="KAK8955452.1"/>
    <property type="molecule type" value="Genomic_DNA"/>
</dbReference>
<accession>A0ABR2M014</accession>
<proteinExistence type="predicted"/>
<gene>
    <name evidence="1" type="ORF">KSP40_PGU011157</name>
</gene>
<comment type="caution">
    <text evidence="1">The sequence shown here is derived from an EMBL/GenBank/DDBJ whole genome shotgun (WGS) entry which is preliminary data.</text>
</comment>
<sequence length="82" mass="9287">MRRVTPSMPSLVSSQTLMILIRKYSNVHDIAKAISAFYSFKKSGLKAGLNVLTRVNPSPSLIHRFIPTSDIRATLHRFIEIF</sequence>
<reference evidence="1 2" key="1">
    <citation type="journal article" date="2022" name="Nat. Plants">
        <title>Genomes of leafy and leafless Platanthera orchids illuminate the evolution of mycoheterotrophy.</title>
        <authorList>
            <person name="Li M.H."/>
            <person name="Liu K.W."/>
            <person name="Li Z."/>
            <person name="Lu H.C."/>
            <person name="Ye Q.L."/>
            <person name="Zhang D."/>
            <person name="Wang J.Y."/>
            <person name="Li Y.F."/>
            <person name="Zhong Z.M."/>
            <person name="Liu X."/>
            <person name="Yu X."/>
            <person name="Liu D.K."/>
            <person name="Tu X.D."/>
            <person name="Liu B."/>
            <person name="Hao Y."/>
            <person name="Liao X.Y."/>
            <person name="Jiang Y.T."/>
            <person name="Sun W.H."/>
            <person name="Chen J."/>
            <person name="Chen Y.Q."/>
            <person name="Ai Y."/>
            <person name="Zhai J.W."/>
            <person name="Wu S.S."/>
            <person name="Zhou Z."/>
            <person name="Hsiao Y.Y."/>
            <person name="Wu W.L."/>
            <person name="Chen Y.Y."/>
            <person name="Lin Y.F."/>
            <person name="Hsu J.L."/>
            <person name="Li C.Y."/>
            <person name="Wang Z.W."/>
            <person name="Zhao X."/>
            <person name="Zhong W.Y."/>
            <person name="Ma X.K."/>
            <person name="Ma L."/>
            <person name="Huang J."/>
            <person name="Chen G.Z."/>
            <person name="Huang M.Z."/>
            <person name="Huang L."/>
            <person name="Peng D.H."/>
            <person name="Luo Y.B."/>
            <person name="Zou S.Q."/>
            <person name="Chen S.P."/>
            <person name="Lan S."/>
            <person name="Tsai W.C."/>
            <person name="Van de Peer Y."/>
            <person name="Liu Z.J."/>
        </authorList>
    </citation>
    <scope>NUCLEOTIDE SEQUENCE [LARGE SCALE GENOMIC DNA]</scope>
    <source>
        <strain evidence="1">Lor288</strain>
    </source>
</reference>
<organism evidence="1 2">
    <name type="scientific">Platanthera guangdongensis</name>
    <dbReference type="NCBI Taxonomy" id="2320717"/>
    <lineage>
        <taxon>Eukaryota</taxon>
        <taxon>Viridiplantae</taxon>
        <taxon>Streptophyta</taxon>
        <taxon>Embryophyta</taxon>
        <taxon>Tracheophyta</taxon>
        <taxon>Spermatophyta</taxon>
        <taxon>Magnoliopsida</taxon>
        <taxon>Liliopsida</taxon>
        <taxon>Asparagales</taxon>
        <taxon>Orchidaceae</taxon>
        <taxon>Orchidoideae</taxon>
        <taxon>Orchideae</taxon>
        <taxon>Orchidinae</taxon>
        <taxon>Platanthera</taxon>
    </lineage>
</organism>
<keyword evidence="2" id="KW-1185">Reference proteome</keyword>
<protein>
    <submittedName>
        <fullName evidence="1">Pentatricopeptide repeat-containing protein</fullName>
    </submittedName>
</protein>
<evidence type="ECO:0000313" key="1">
    <source>
        <dbReference type="EMBL" id="KAK8955452.1"/>
    </source>
</evidence>
<evidence type="ECO:0000313" key="2">
    <source>
        <dbReference type="Proteomes" id="UP001412067"/>
    </source>
</evidence>